<evidence type="ECO:0000256" key="3">
    <source>
        <dbReference type="ARBA" id="ARBA00015991"/>
    </source>
</evidence>
<evidence type="ECO:0000313" key="9">
    <source>
        <dbReference type="EMBL" id="PCK22599.1"/>
    </source>
</evidence>
<dbReference type="InterPro" id="IPR017968">
    <property type="entry name" value="Acylphosphatase_CS"/>
</dbReference>
<dbReference type="SUPFAM" id="SSF54975">
    <property type="entry name" value="Acylphosphatase/BLUF domain-like"/>
    <property type="match status" value="1"/>
</dbReference>
<evidence type="ECO:0000256" key="7">
    <source>
        <dbReference type="RuleBase" id="RU004168"/>
    </source>
</evidence>
<dbReference type="AlphaFoldDB" id="A0A2A5J038"/>
<proteinExistence type="inferred from homology"/>
<gene>
    <name evidence="9" type="ORF">CEY02_03655</name>
</gene>
<dbReference type="InterPro" id="IPR020456">
    <property type="entry name" value="Acylphosphatase"/>
</dbReference>
<dbReference type="InterPro" id="IPR036046">
    <property type="entry name" value="Acylphosphatase-like_dom_sf"/>
</dbReference>
<sequence length="91" mass="10484">MIHYHAIVKGRVQGVGFRYFVQGEAVNRGMKGWVRNTDEGHVELKVEGEQQEVHDFLETVRKGSPFSKVTHMQMEPLTELAHYANFRIRGS</sequence>
<evidence type="ECO:0000256" key="2">
    <source>
        <dbReference type="ARBA" id="ARBA00012150"/>
    </source>
</evidence>
<dbReference type="EMBL" id="NKHG01000023">
    <property type="protein sequence ID" value="PCK22599.1"/>
    <property type="molecule type" value="Genomic_DNA"/>
</dbReference>
<feature type="domain" description="Acylphosphatase-like" evidence="8">
    <location>
        <begin position="3"/>
        <end position="90"/>
    </location>
</feature>
<dbReference type="EC" id="3.6.1.7" evidence="2 5"/>
<dbReference type="PROSITE" id="PS00150">
    <property type="entry name" value="ACYLPHOSPHATASE_1"/>
    <property type="match status" value="1"/>
</dbReference>
<protein>
    <recommendedName>
        <fullName evidence="3 5">Acylphosphatase</fullName>
        <ecNumber evidence="2 5">3.6.1.7</ecNumber>
    </recommendedName>
</protein>
<reference evidence="9 10" key="1">
    <citation type="submission" date="2017-06" db="EMBL/GenBank/DDBJ databases">
        <title>Draft Genome Sequence of Bacillus sp Strain 36R Isolated from saline sediment at Atanasia, Sonora, Mexico.</title>
        <authorList>
            <person name="Sanchez Diaz R."/>
            <person name="Quiroz Macias M.E."/>
            <person name="Ibarra Gamez J.C."/>
            <person name="Enciso Ibarra J."/>
            <person name="Gomez Gil B."/>
            <person name="Galaviz Silva L."/>
        </authorList>
    </citation>
    <scope>NUCLEOTIDE SEQUENCE [LARGE SCALE GENOMIC DNA]</scope>
    <source>
        <strain evidence="9 10">36R_ATNSAL</strain>
    </source>
</reference>
<keyword evidence="5 6" id="KW-0378">Hydrolase</keyword>
<dbReference type="OrthoDB" id="9808093at2"/>
<organism evidence="9 10">
    <name type="scientific">Bacillus pumilus</name>
    <name type="common">Bacillus mesentericus</name>
    <dbReference type="NCBI Taxonomy" id="1408"/>
    <lineage>
        <taxon>Bacteria</taxon>
        <taxon>Bacillati</taxon>
        <taxon>Bacillota</taxon>
        <taxon>Bacilli</taxon>
        <taxon>Bacillales</taxon>
        <taxon>Bacillaceae</taxon>
        <taxon>Bacillus</taxon>
    </lineage>
</organism>
<dbReference type="NCBIfam" id="NF010995">
    <property type="entry name" value="PRK14420.1"/>
    <property type="match status" value="1"/>
</dbReference>
<dbReference type="PROSITE" id="PS51160">
    <property type="entry name" value="ACYLPHOSPHATASE_3"/>
    <property type="match status" value="1"/>
</dbReference>
<name>A0A2A5J038_BACPU</name>
<feature type="active site" evidence="5">
    <location>
        <position position="36"/>
    </location>
</feature>
<evidence type="ECO:0000313" key="10">
    <source>
        <dbReference type="Proteomes" id="UP000228754"/>
    </source>
</evidence>
<dbReference type="PROSITE" id="PS00151">
    <property type="entry name" value="ACYLPHOSPHATASE_2"/>
    <property type="match status" value="1"/>
</dbReference>
<dbReference type="GO" id="GO:0003998">
    <property type="term" value="F:acylphosphatase activity"/>
    <property type="evidence" value="ECO:0007669"/>
    <property type="project" value="UniProtKB-EC"/>
</dbReference>
<dbReference type="PANTHER" id="PTHR47268:SF4">
    <property type="entry name" value="ACYLPHOSPHATASE"/>
    <property type="match status" value="1"/>
</dbReference>
<evidence type="ECO:0000256" key="6">
    <source>
        <dbReference type="RuleBase" id="RU000553"/>
    </source>
</evidence>
<accession>A0A2A5J038</accession>
<dbReference type="Proteomes" id="UP000228754">
    <property type="component" value="Unassembled WGS sequence"/>
</dbReference>
<evidence type="ECO:0000259" key="8">
    <source>
        <dbReference type="PROSITE" id="PS51160"/>
    </source>
</evidence>
<dbReference type="PANTHER" id="PTHR47268">
    <property type="entry name" value="ACYLPHOSPHATASE"/>
    <property type="match status" value="1"/>
</dbReference>
<dbReference type="Gene3D" id="3.30.70.100">
    <property type="match status" value="1"/>
</dbReference>
<evidence type="ECO:0000256" key="5">
    <source>
        <dbReference type="PROSITE-ProRule" id="PRU00520"/>
    </source>
</evidence>
<evidence type="ECO:0000256" key="1">
    <source>
        <dbReference type="ARBA" id="ARBA00005614"/>
    </source>
</evidence>
<comment type="similarity">
    <text evidence="1 7">Belongs to the acylphosphatase family.</text>
</comment>
<evidence type="ECO:0000256" key="4">
    <source>
        <dbReference type="ARBA" id="ARBA00047645"/>
    </source>
</evidence>
<dbReference type="Pfam" id="PF00708">
    <property type="entry name" value="Acylphosphatase"/>
    <property type="match status" value="1"/>
</dbReference>
<comment type="caution">
    <text evidence="9">The sequence shown here is derived from an EMBL/GenBank/DDBJ whole genome shotgun (WGS) entry which is preliminary data.</text>
</comment>
<feature type="active site" evidence="5">
    <location>
        <position position="18"/>
    </location>
</feature>
<dbReference type="InterPro" id="IPR001792">
    <property type="entry name" value="Acylphosphatase-like_dom"/>
</dbReference>
<comment type="catalytic activity">
    <reaction evidence="4 5 6">
        <text>an acyl phosphate + H2O = a carboxylate + phosphate + H(+)</text>
        <dbReference type="Rhea" id="RHEA:14965"/>
        <dbReference type="ChEBI" id="CHEBI:15377"/>
        <dbReference type="ChEBI" id="CHEBI:15378"/>
        <dbReference type="ChEBI" id="CHEBI:29067"/>
        <dbReference type="ChEBI" id="CHEBI:43474"/>
        <dbReference type="ChEBI" id="CHEBI:59918"/>
        <dbReference type="EC" id="3.6.1.7"/>
    </reaction>
</comment>
<dbReference type="PRINTS" id="PR00112">
    <property type="entry name" value="ACYLPHPHTASE"/>
</dbReference>